<gene>
    <name evidence="1" type="ORF">A3Q56_03263</name>
</gene>
<evidence type="ECO:0000313" key="2">
    <source>
        <dbReference type="Proteomes" id="UP000078046"/>
    </source>
</evidence>
<evidence type="ECO:0000313" key="1">
    <source>
        <dbReference type="EMBL" id="OAF69006.1"/>
    </source>
</evidence>
<comment type="caution">
    <text evidence="1">The sequence shown here is derived from an EMBL/GenBank/DDBJ whole genome shotgun (WGS) entry which is preliminary data.</text>
</comment>
<proteinExistence type="predicted"/>
<dbReference type="EMBL" id="LWCA01000351">
    <property type="protein sequence ID" value="OAF69006.1"/>
    <property type="molecule type" value="Genomic_DNA"/>
</dbReference>
<organism evidence="1 2">
    <name type="scientific">Intoshia linei</name>
    <dbReference type="NCBI Taxonomy" id="1819745"/>
    <lineage>
        <taxon>Eukaryota</taxon>
        <taxon>Metazoa</taxon>
        <taxon>Spiralia</taxon>
        <taxon>Lophotrochozoa</taxon>
        <taxon>Mesozoa</taxon>
        <taxon>Orthonectida</taxon>
        <taxon>Rhopaluridae</taxon>
        <taxon>Intoshia</taxon>
    </lineage>
</organism>
<dbReference type="AlphaFoldDB" id="A0A177B460"/>
<name>A0A177B460_9BILA</name>
<accession>A0A177B460</accession>
<reference evidence="1 2" key="1">
    <citation type="submission" date="2016-04" db="EMBL/GenBank/DDBJ databases">
        <title>The genome of Intoshia linei affirms orthonectids as highly simplified spiralians.</title>
        <authorList>
            <person name="Mikhailov K.V."/>
            <person name="Slusarev G.S."/>
            <person name="Nikitin M.A."/>
            <person name="Logacheva M.D."/>
            <person name="Penin A."/>
            <person name="Aleoshin V."/>
            <person name="Panchin Y.V."/>
        </authorList>
    </citation>
    <scope>NUCLEOTIDE SEQUENCE [LARGE SCALE GENOMIC DNA]</scope>
    <source>
        <strain evidence="1">Intl2013</strain>
        <tissue evidence="1">Whole animal</tissue>
    </source>
</reference>
<protein>
    <submittedName>
        <fullName evidence="1">Uncharacterized protein</fullName>
    </submittedName>
</protein>
<keyword evidence="2" id="KW-1185">Reference proteome</keyword>
<dbReference type="Proteomes" id="UP000078046">
    <property type="component" value="Unassembled WGS sequence"/>
</dbReference>
<sequence>MNKSQLKKEFFQIQCNHLKVQNKCERLSINLNNLKHDYWKLKLQDENRGNVKMERSLIDESDIDMYVRKVADLKQTFSPSSMVKCIKYTNNNELKNCEAEKSFCSLMNLKKHCNKTKNKIKNIAQKQDMNGLDPISNLGTWSFQNSSNYEIYLSRMYNKYKNKMKLGLFHYYRNERDIKQEIDKPKLLSRIDSTINDDQFARMEGNLNLTKQEKNVYPLNSTFINKLSPNLQLPKLNISNSSEPTQSTILSQSDTCTLLNSETTECEFSIVSEFIKDKTAIERVNNLMTKEIVPIKKKSKKHIKKSFRNLDNISSEAVHAVSNSSYDSSVKLRLNNILKVRRTKKKHRQSLVNKTRIGSIKRKMNIFRTLASSNKANVEQTLLQISTLADKI</sequence>